<name>A0A7Z0HX29_9RHOB</name>
<feature type="domain" description="DUF306" evidence="2">
    <location>
        <begin position="293"/>
        <end position="396"/>
    </location>
</feature>
<evidence type="ECO:0000259" key="2">
    <source>
        <dbReference type="Pfam" id="PF03724"/>
    </source>
</evidence>
<dbReference type="InterPro" id="IPR005184">
    <property type="entry name" value="DUF306_Meta_HslJ"/>
</dbReference>
<keyword evidence="1" id="KW-0732">Signal</keyword>
<feature type="chain" id="PRO_5030730763" evidence="1">
    <location>
        <begin position="21"/>
        <end position="402"/>
    </location>
</feature>
<dbReference type="PANTHER" id="PTHR35535">
    <property type="entry name" value="HEAT SHOCK PROTEIN HSLJ"/>
    <property type="match status" value="1"/>
</dbReference>
<comment type="caution">
    <text evidence="3">The sequence shown here is derived from an EMBL/GenBank/DDBJ whole genome shotgun (WGS) entry which is preliminary data.</text>
</comment>
<dbReference type="EMBL" id="JACBXS010000004">
    <property type="protein sequence ID" value="NYS23896.1"/>
    <property type="molecule type" value="Genomic_DNA"/>
</dbReference>
<evidence type="ECO:0000256" key="1">
    <source>
        <dbReference type="SAM" id="SignalP"/>
    </source>
</evidence>
<keyword evidence="4" id="KW-1185">Reference proteome</keyword>
<dbReference type="AlphaFoldDB" id="A0A7Z0HX29"/>
<dbReference type="Pfam" id="PF03724">
    <property type="entry name" value="META"/>
    <property type="match status" value="1"/>
</dbReference>
<protein>
    <submittedName>
        <fullName evidence="3">META domain-containing protein</fullName>
    </submittedName>
</protein>
<evidence type="ECO:0000313" key="4">
    <source>
        <dbReference type="Proteomes" id="UP000529417"/>
    </source>
</evidence>
<dbReference type="InterPro" id="IPR038670">
    <property type="entry name" value="HslJ-like_sf"/>
</dbReference>
<dbReference type="InterPro" id="IPR053147">
    <property type="entry name" value="Hsp_HslJ-like"/>
</dbReference>
<organism evidence="3 4">
    <name type="scientific">Rhabdonatronobacter sediminivivens</name>
    <dbReference type="NCBI Taxonomy" id="2743469"/>
    <lineage>
        <taxon>Bacteria</taxon>
        <taxon>Pseudomonadati</taxon>
        <taxon>Pseudomonadota</taxon>
        <taxon>Alphaproteobacteria</taxon>
        <taxon>Rhodobacterales</taxon>
        <taxon>Paracoccaceae</taxon>
        <taxon>Rhabdonatronobacter</taxon>
    </lineage>
</organism>
<dbReference type="Gene3D" id="2.40.128.270">
    <property type="match status" value="1"/>
</dbReference>
<evidence type="ECO:0000313" key="3">
    <source>
        <dbReference type="EMBL" id="NYS23896.1"/>
    </source>
</evidence>
<gene>
    <name evidence="3" type="ORF">HUK65_02750</name>
</gene>
<dbReference type="RefSeq" id="WP_179904600.1">
    <property type="nucleotide sequence ID" value="NZ_JACBXS010000004.1"/>
</dbReference>
<dbReference type="Proteomes" id="UP000529417">
    <property type="component" value="Unassembled WGS sequence"/>
</dbReference>
<dbReference type="PANTHER" id="PTHR35535:SF1">
    <property type="entry name" value="HEAT SHOCK PROTEIN HSLJ"/>
    <property type="match status" value="1"/>
</dbReference>
<sequence>MRRHALMLLALTLAAVPAAARDLTLSLSWPDLDRLPPGTEALFELRNAEGELLRSRFLPLPPDESALHTVLEDVPGPVAQLRAGIVSNAQVIAATRAVTLPETRSLTLEPLQAGALSATSFSQPLRCTAGPADFLALGADALRVRHDGMTYVLPRLEEGPRGWFGANDSDAWLHGNMLKITLSGADLGECRPALPPILFPFDAAGQQGEWVLRITEDAMSLRMAGDDAETTVARPPVVAVAGRLELDGQGLGVTLSEGLCHDRVSGMPFPVIVGLDRGADILPGCGGDPLMLLRGAEWHVISLFGIAIDPGQAEMPELTMRFIDGRVSGRGACNLYLGDVAADRAGLRFGQMASTRMACPASLQALERRFLDALDQITRFDIGREGIAIFYAGQSPVMTLRR</sequence>
<accession>A0A7Z0HX29</accession>
<feature type="signal peptide" evidence="1">
    <location>
        <begin position="1"/>
        <end position="20"/>
    </location>
</feature>
<proteinExistence type="predicted"/>
<reference evidence="3 4" key="1">
    <citation type="journal article" date="2000" name="Arch. Microbiol.">
        <title>Rhodobaca bogoriensis gen. nov. and sp. nov., an alkaliphilic purple nonsulfur bacterium from African Rift Valley soda lakes.</title>
        <authorList>
            <person name="Milford A.D."/>
            <person name="Achenbach L.A."/>
            <person name="Jung D.O."/>
            <person name="Madigan M.T."/>
        </authorList>
    </citation>
    <scope>NUCLEOTIDE SEQUENCE [LARGE SCALE GENOMIC DNA]</scope>
    <source>
        <strain evidence="3 4">2376</strain>
    </source>
</reference>